<evidence type="ECO:0000256" key="1">
    <source>
        <dbReference type="SAM" id="Phobius"/>
    </source>
</evidence>
<keyword evidence="1" id="KW-0812">Transmembrane</keyword>
<comment type="caution">
    <text evidence="2">The sequence shown here is derived from an EMBL/GenBank/DDBJ whole genome shotgun (WGS) entry which is preliminary data.</text>
</comment>
<organism evidence="2 3">
    <name type="scientific">Marinobacter adhaerens</name>
    <dbReference type="NCBI Taxonomy" id="1033846"/>
    <lineage>
        <taxon>Bacteria</taxon>
        <taxon>Pseudomonadati</taxon>
        <taxon>Pseudomonadota</taxon>
        <taxon>Gammaproteobacteria</taxon>
        <taxon>Pseudomonadales</taxon>
        <taxon>Marinobacteraceae</taxon>
        <taxon>Marinobacter</taxon>
    </lineage>
</organism>
<keyword evidence="1" id="KW-1133">Transmembrane helix</keyword>
<protein>
    <recommendedName>
        <fullName evidence="4">Transposase</fullName>
    </recommendedName>
</protein>
<evidence type="ECO:0000313" key="3">
    <source>
        <dbReference type="Proteomes" id="UP000263489"/>
    </source>
</evidence>
<feature type="transmembrane region" description="Helical" evidence="1">
    <location>
        <begin position="87"/>
        <end position="107"/>
    </location>
</feature>
<proteinExistence type="predicted"/>
<dbReference type="AlphaFoldDB" id="A0A352IYK2"/>
<accession>A0A352IYK2</accession>
<sequence>MYGKVAKRTFSLEDSASLTGRFVELHWNTLVQLTDFLNSEHPFRTIKRQLSYAKVRDRSLSKNTNLFYLFAALSNMRSDRFAVFKPFYASFTAVVLVLFRHVGAAAASNASLVFVTRAWPCSSWSIHWSSP</sequence>
<evidence type="ECO:0000313" key="2">
    <source>
        <dbReference type="EMBL" id="HBC36535.1"/>
    </source>
</evidence>
<name>A0A352IYK2_9GAMM</name>
<evidence type="ECO:0008006" key="4">
    <source>
        <dbReference type="Google" id="ProtNLM"/>
    </source>
</evidence>
<reference evidence="2 3" key="1">
    <citation type="journal article" date="2018" name="Nat. Biotechnol.">
        <title>A standardized bacterial taxonomy based on genome phylogeny substantially revises the tree of life.</title>
        <authorList>
            <person name="Parks D.H."/>
            <person name="Chuvochina M."/>
            <person name="Waite D.W."/>
            <person name="Rinke C."/>
            <person name="Skarshewski A."/>
            <person name="Chaumeil P.A."/>
            <person name="Hugenholtz P."/>
        </authorList>
    </citation>
    <scope>NUCLEOTIDE SEQUENCE [LARGE SCALE GENOMIC DNA]</scope>
    <source>
        <strain evidence="2">UBA9380</strain>
    </source>
</reference>
<dbReference type="EMBL" id="DNNA01000304">
    <property type="protein sequence ID" value="HBC36535.1"/>
    <property type="molecule type" value="Genomic_DNA"/>
</dbReference>
<gene>
    <name evidence="2" type="ORF">DC045_19950</name>
</gene>
<keyword evidence="1" id="KW-0472">Membrane</keyword>
<dbReference type="Proteomes" id="UP000263489">
    <property type="component" value="Unassembled WGS sequence"/>
</dbReference>